<feature type="compositionally biased region" description="Gly residues" evidence="1">
    <location>
        <begin position="397"/>
        <end position="412"/>
    </location>
</feature>
<evidence type="ECO:0000256" key="1">
    <source>
        <dbReference type="SAM" id="MobiDB-lite"/>
    </source>
</evidence>
<dbReference type="AlphaFoldDB" id="A0A915EJC5"/>
<evidence type="ECO:0000313" key="2">
    <source>
        <dbReference type="Proteomes" id="UP000887574"/>
    </source>
</evidence>
<name>A0A915EJC5_9BILA</name>
<proteinExistence type="predicted"/>
<feature type="compositionally biased region" description="Acidic residues" evidence="1">
    <location>
        <begin position="284"/>
        <end position="297"/>
    </location>
</feature>
<accession>A0A915EJC5</accession>
<keyword evidence="2" id="KW-1185">Reference proteome</keyword>
<feature type="compositionally biased region" description="Low complexity" evidence="1">
    <location>
        <begin position="263"/>
        <end position="275"/>
    </location>
</feature>
<reference evidence="3" key="1">
    <citation type="submission" date="2022-11" db="UniProtKB">
        <authorList>
            <consortium name="WormBaseParasite"/>
        </authorList>
    </citation>
    <scope>IDENTIFICATION</scope>
</reference>
<feature type="region of interest" description="Disordered" evidence="1">
    <location>
        <begin position="254"/>
        <end position="528"/>
    </location>
</feature>
<dbReference type="Proteomes" id="UP000887574">
    <property type="component" value="Unplaced"/>
</dbReference>
<protein>
    <submittedName>
        <fullName evidence="3">Uncharacterized protein</fullName>
    </submittedName>
</protein>
<feature type="compositionally biased region" description="Basic and acidic residues" evidence="1">
    <location>
        <begin position="484"/>
        <end position="510"/>
    </location>
</feature>
<feature type="compositionally biased region" description="Acidic residues" evidence="1">
    <location>
        <begin position="320"/>
        <end position="329"/>
    </location>
</feature>
<organism evidence="2 3">
    <name type="scientific">Ditylenchus dipsaci</name>
    <dbReference type="NCBI Taxonomy" id="166011"/>
    <lineage>
        <taxon>Eukaryota</taxon>
        <taxon>Metazoa</taxon>
        <taxon>Ecdysozoa</taxon>
        <taxon>Nematoda</taxon>
        <taxon>Chromadorea</taxon>
        <taxon>Rhabditida</taxon>
        <taxon>Tylenchina</taxon>
        <taxon>Tylenchomorpha</taxon>
        <taxon>Sphaerularioidea</taxon>
        <taxon>Anguinidae</taxon>
        <taxon>Anguininae</taxon>
        <taxon>Ditylenchus</taxon>
    </lineage>
</organism>
<feature type="compositionally biased region" description="Basic and acidic residues" evidence="1">
    <location>
        <begin position="330"/>
        <end position="341"/>
    </location>
</feature>
<dbReference type="WBParaSite" id="jg598">
    <property type="protein sequence ID" value="jg598"/>
    <property type="gene ID" value="jg598"/>
</dbReference>
<feature type="compositionally biased region" description="Basic residues" evidence="1">
    <location>
        <begin position="342"/>
        <end position="352"/>
    </location>
</feature>
<feature type="compositionally biased region" description="Basic and acidic residues" evidence="1">
    <location>
        <begin position="449"/>
        <end position="465"/>
    </location>
</feature>
<sequence>MFRHNVYSLQYQGCKDGNKYYAPNTIAKIVLPTVDKSEGYALFCQSEPDNNFIAAYKVLPCCFLDGKVKKLGCQYRKSKPIVLAGDKVMIDEETMLHCERFASGYFVTYNPAKCEDDLRNELSYGSVYEGSTGLYRCSGKSIGLARGTLKVTNCVYSGLFIPLNQCVHIGRGVYYRCLEDVYGQPQWTNRLLTKIVDMNSEVLEKSSLAPLLPKHKVFLSTRTEETIERYERIREKDYYLEDDYYEEIIIHRHHGKGRSKHNSTTSTSSSSGGSSSKEDRESDSQESDEECSYDDEEGGRRESIDSEEDSSSSSQRTSDSTEEIIDETIIDGKGKARERQRTWKTWRGRRSSQRSSGGDDVHSHGQGPGTGSSSEDDGDSHGSGGSHENGEPRGKSGGEGSTETFQGGGKSGGDCDQVRGGGNDGDDDNDSSGTSGSGDGGSSSTESGGDDHSPEDDKIKPHGDDDISYCSGETGGSSGGMEMVVERVVAEGKEDDIHGEGTSSESRENRGTPVILPPTKSSSSEEYGTLSLRPSILIRAVNRNHQIF</sequence>
<evidence type="ECO:0000313" key="3">
    <source>
        <dbReference type="WBParaSite" id="jg598"/>
    </source>
</evidence>